<name>A0A5A5U7N8_LEUCI</name>
<dbReference type="EMBL" id="BJJW01000021">
    <property type="protein sequence ID" value="GDZ84682.1"/>
    <property type="molecule type" value="Genomic_DNA"/>
</dbReference>
<dbReference type="Proteomes" id="UP000323274">
    <property type="component" value="Unassembled WGS sequence"/>
</dbReference>
<organism evidence="1 2">
    <name type="scientific">Leuconostoc citreum</name>
    <dbReference type="NCBI Taxonomy" id="33964"/>
    <lineage>
        <taxon>Bacteria</taxon>
        <taxon>Bacillati</taxon>
        <taxon>Bacillota</taxon>
        <taxon>Bacilli</taxon>
        <taxon>Lactobacillales</taxon>
        <taxon>Lactobacillaceae</taxon>
        <taxon>Leuconostoc</taxon>
    </lineage>
</organism>
<proteinExistence type="predicted"/>
<gene>
    <name evidence="1" type="ORF">LCIT_19240</name>
</gene>
<dbReference type="RefSeq" id="WP_133286176.1">
    <property type="nucleotide sequence ID" value="NZ_BJJW01000021.1"/>
</dbReference>
<evidence type="ECO:0000313" key="2">
    <source>
        <dbReference type="Proteomes" id="UP000323274"/>
    </source>
</evidence>
<reference evidence="1 2" key="1">
    <citation type="submission" date="2019-04" db="EMBL/GenBank/DDBJ databases">
        <title>A pseudo-fructophilic Leuconostoc citreum strain F192-5 isolated from peel of satsuma mandarin: the first report for isolation and characterization of strain-dependent fructophilic-like characteristics.</title>
        <authorList>
            <person name="Maeno S."/>
            <person name="Tanizawa Y."/>
            <person name="Kajikawa A."/>
            <person name="Kanesaki Y."/>
            <person name="Kubota E."/>
            <person name="Arita M."/>
            <person name="Leon D."/>
            <person name="Endo A."/>
        </authorList>
    </citation>
    <scope>NUCLEOTIDE SEQUENCE [LARGE SCALE GENOMIC DNA]</scope>
    <source>
        <strain evidence="1 2">F192-5</strain>
    </source>
</reference>
<protein>
    <submittedName>
        <fullName evidence="1">Uncharacterized protein</fullName>
    </submittedName>
</protein>
<accession>A0A5A5U7N8</accession>
<comment type="caution">
    <text evidence="1">The sequence shown here is derived from an EMBL/GenBank/DDBJ whole genome shotgun (WGS) entry which is preliminary data.</text>
</comment>
<sequence>MTQTKELYGYITAITKAPEVTILSFQEKNAPSVIALTLATLHYHEVFPAGDPELGVAMIAVIEESGTNIQVKAIYNPAGDFIAVDEVGDFELMADAMTTPEDIDLYEKLRQERQAMLAAMDLSPEEISELTLAHEQEKEQMIETPDYGNLVTGEGGHYE</sequence>
<evidence type="ECO:0000313" key="1">
    <source>
        <dbReference type="EMBL" id="GDZ84682.1"/>
    </source>
</evidence>
<dbReference type="AlphaFoldDB" id="A0A5A5U7N8"/>